<evidence type="ECO:0000313" key="4">
    <source>
        <dbReference type="Proteomes" id="UP000017813"/>
    </source>
</evidence>
<dbReference type="OrthoDB" id="9770517at2"/>
<sequence>MNTALKPIATAILFSLALSACSMVKPVVELAPQYEQPQVDVPETFKFDVPASQANGIQAASLGWRDYFADPRLHALIELALKNNTDLRTAVLNVDQVRAQYAISRTKELPSLSGSGGVVRSGSAMGASTSYNVGLNTSYELDLWGRVKNTNDAALQSYFATEAAKDATHLALIASVAKAYFAQLYAEESMSLAKRTLSSYEETYRLAKVRHNAGVISAVDLRAQEAQIESAKSSYTAAVRAKEEARNALALLISQEIPQNLPKGKPLSQQFKIQNLPAGLSSTVLLNRPDIRAAEYNLRAANANIGVARAAFFPTISLTGALGLVSPQLGNLFQSNRKTWSAGANLSVPIFDWGSNQANLEAVKIAQQKTVVAYESAVESAFKDVSDALVARAALAAQYEAAAAQRKAYNERLRLINLRYKYGVASSLDLLDAERSSYSADSSLLSTQLNLLNNLADVYKALGGGLKRYTNDE</sequence>
<evidence type="ECO:0000313" key="3">
    <source>
        <dbReference type="EMBL" id="EJZ50235.1"/>
    </source>
</evidence>
<name>U6Q294_9NEIS</name>
<reference evidence="3 4" key="1">
    <citation type="submission" date="2010-03" db="EMBL/GenBank/DDBJ databases">
        <authorList>
            <consortium name="The Broad Institute Genome Sequencing Platform"/>
            <person name="Ward D."/>
            <person name="Earl A."/>
            <person name="Feldgarden M."/>
            <person name="Gevers D."/>
            <person name="Young S."/>
            <person name="Zeng Q."/>
            <person name="Koehrsen M."/>
            <person name="Alvarado L."/>
            <person name="Berlin A.M."/>
            <person name="Borenstein D."/>
            <person name="Chapman S.B."/>
            <person name="Chen Z."/>
            <person name="Engels R."/>
            <person name="Freedman E."/>
            <person name="Gellesch M."/>
            <person name="Goldberg J."/>
            <person name="Griggs A."/>
            <person name="Gujja S."/>
            <person name="Heilman E.R."/>
            <person name="Heiman D.I."/>
            <person name="Hepburn T.A."/>
            <person name="Howarth C."/>
            <person name="Jen D."/>
            <person name="Larson L."/>
            <person name="Mehta T."/>
            <person name="Park D."/>
            <person name="Pearson M."/>
            <person name="Richards J."/>
            <person name="Roberts A."/>
            <person name="Saif S."/>
            <person name="Shea T.D."/>
            <person name="Shenoy N."/>
            <person name="Sisk P."/>
            <person name="Stolte C."/>
            <person name="Sykes S.N."/>
            <person name="Walk T."/>
            <person name="White J."/>
            <person name="Yandava C."/>
            <person name="Izard J."/>
            <person name="Baranova O.V."/>
            <person name="Blanton J.M."/>
            <person name="Tanner A.C."/>
            <person name="Dewhirst F."/>
            <person name="Haas B."/>
            <person name="Nusbaum C."/>
            <person name="Birren B."/>
        </authorList>
    </citation>
    <scope>NUCLEOTIDE SEQUENCE [LARGE SCALE GENOMIC DNA]</scope>
    <source>
        <strain evidence="3 4">ATCC 29453</strain>
    </source>
</reference>
<dbReference type="Gene3D" id="2.20.200.10">
    <property type="entry name" value="Outer membrane efflux proteins (OEP)"/>
    <property type="match status" value="1"/>
</dbReference>
<keyword evidence="2" id="KW-0732">Signal</keyword>
<dbReference type="Gene3D" id="1.20.1600.10">
    <property type="entry name" value="Outer membrane efflux proteins (OEP)"/>
    <property type="match status" value="1"/>
</dbReference>
<evidence type="ECO:0000256" key="2">
    <source>
        <dbReference type="RuleBase" id="RU362097"/>
    </source>
</evidence>
<dbReference type="NCBIfam" id="TIGR01845">
    <property type="entry name" value="outer_NodT"/>
    <property type="match status" value="1"/>
</dbReference>
<gene>
    <name evidence="3" type="ORF">HMPREF9021_02533</name>
</gene>
<dbReference type="Proteomes" id="UP000017813">
    <property type="component" value="Unassembled WGS sequence"/>
</dbReference>
<dbReference type="AlphaFoldDB" id="U6Q294"/>
<dbReference type="GO" id="GO:0005886">
    <property type="term" value="C:plasma membrane"/>
    <property type="evidence" value="ECO:0007669"/>
    <property type="project" value="UniProtKB-SubCell"/>
</dbReference>
<dbReference type="STRING" id="641147.HMPREF9021_02533"/>
<keyword evidence="2" id="KW-0812">Transmembrane</keyword>
<evidence type="ECO:0000256" key="1">
    <source>
        <dbReference type="ARBA" id="ARBA00007613"/>
    </source>
</evidence>
<keyword evidence="4" id="KW-1185">Reference proteome</keyword>
<dbReference type="SUPFAM" id="SSF56954">
    <property type="entry name" value="Outer membrane efflux proteins (OEP)"/>
    <property type="match status" value="1"/>
</dbReference>
<proteinExistence type="inferred from homology"/>
<keyword evidence="2" id="KW-0472">Membrane</keyword>
<comment type="subcellular location">
    <subcellularLocation>
        <location evidence="2">Cell membrane</location>
        <topology evidence="2">Lipid-anchor</topology>
    </subcellularLocation>
</comment>
<dbReference type="InterPro" id="IPR003423">
    <property type="entry name" value="OMP_efflux"/>
</dbReference>
<dbReference type="KEGG" id="smur:BWP33_04275"/>
<dbReference type="Pfam" id="PF02321">
    <property type="entry name" value="OEP"/>
    <property type="match status" value="2"/>
</dbReference>
<feature type="signal peptide" evidence="2">
    <location>
        <begin position="1"/>
        <end position="22"/>
    </location>
</feature>
<feature type="chain" id="PRO_5015017286" evidence="2">
    <location>
        <begin position="23"/>
        <end position="473"/>
    </location>
</feature>
<dbReference type="EMBL" id="ADCY02000024">
    <property type="protein sequence ID" value="EJZ50235.1"/>
    <property type="molecule type" value="Genomic_DNA"/>
</dbReference>
<dbReference type="GO" id="GO:0015562">
    <property type="term" value="F:efflux transmembrane transporter activity"/>
    <property type="evidence" value="ECO:0007669"/>
    <property type="project" value="InterPro"/>
</dbReference>
<accession>U6Q294</accession>
<dbReference type="PANTHER" id="PTHR30203:SF32">
    <property type="entry name" value="CATION EFFLUX SYSTEM PROTEIN CUSC"/>
    <property type="match status" value="1"/>
</dbReference>
<keyword evidence="2" id="KW-1134">Transmembrane beta strand</keyword>
<comment type="similarity">
    <text evidence="1 2">Belongs to the outer membrane factor (OMF) (TC 1.B.17) family.</text>
</comment>
<protein>
    <submittedName>
        <fullName evidence="3">NodT family efflux transporter, outer membrane factor (OMF) lipoprotein</fullName>
    </submittedName>
</protein>
<keyword evidence="2 3" id="KW-0449">Lipoprotein</keyword>
<dbReference type="eggNOG" id="COG1538">
    <property type="taxonomic scope" value="Bacteria"/>
</dbReference>
<dbReference type="PROSITE" id="PS51257">
    <property type="entry name" value="PROKAR_LIPOPROTEIN"/>
    <property type="match status" value="1"/>
</dbReference>
<dbReference type="HOGENOM" id="CLU_012817_13_3_4"/>
<organism evidence="3 4">
    <name type="scientific">Simonsiella muelleri ATCC 29453</name>
    <dbReference type="NCBI Taxonomy" id="641147"/>
    <lineage>
        <taxon>Bacteria</taxon>
        <taxon>Pseudomonadati</taxon>
        <taxon>Pseudomonadota</taxon>
        <taxon>Betaproteobacteria</taxon>
        <taxon>Neisseriales</taxon>
        <taxon>Neisseriaceae</taxon>
        <taxon>Simonsiella</taxon>
    </lineage>
</organism>
<dbReference type="RefSeq" id="WP_002641796.1">
    <property type="nucleotide sequence ID" value="NZ_CP019448.1"/>
</dbReference>
<comment type="caution">
    <text evidence="3">The sequence shown here is derived from an EMBL/GenBank/DDBJ whole genome shotgun (WGS) entry which is preliminary data.</text>
</comment>
<reference evidence="3 4" key="2">
    <citation type="submission" date="2011-10" db="EMBL/GenBank/DDBJ databases">
        <title>The Genome Sequence of Simonsiella muelleri ATCC 29453.</title>
        <authorList>
            <consortium name="The Broad Institute Genome Sequencing Platform"/>
            <consortium name="The Broad Institute Genome Sequencing Center for Infectious Disease"/>
            <person name="Earl A."/>
            <person name="Ward D."/>
            <person name="Feldgarden M."/>
            <person name="Gevers D."/>
            <person name="Izard J."/>
            <person name="Baranova O.V."/>
            <person name="Blanton J.M."/>
            <person name="Tanner A.C."/>
            <person name="Dewhirst F."/>
            <person name="Young S.K."/>
            <person name="Zeng Q."/>
            <person name="Gargeya S."/>
            <person name="Fitzgerald M."/>
            <person name="Haas B."/>
            <person name="Abouelleil A."/>
            <person name="Alvarado L."/>
            <person name="Arachchi H.M."/>
            <person name="Berlin A."/>
            <person name="Brown A."/>
            <person name="Chapman S.B."/>
            <person name="Chen Z."/>
            <person name="Dunbar C."/>
            <person name="Freedman E."/>
            <person name="Gearin G."/>
            <person name="Goldberg J."/>
            <person name="Griggs A."/>
            <person name="Gujja S."/>
            <person name="Heiman D."/>
            <person name="Howarth C."/>
            <person name="Larson L."/>
            <person name="Lui A."/>
            <person name="MacDonald P.J.P."/>
            <person name="Montmayeur A."/>
            <person name="Murphy C."/>
            <person name="Neiman D."/>
            <person name="Pearson M."/>
            <person name="Priest M."/>
            <person name="Roberts A."/>
            <person name="Saif S."/>
            <person name="Shea T."/>
            <person name="Shenoy N."/>
            <person name="Sisk P."/>
            <person name="Stolte C."/>
            <person name="Sykes S."/>
            <person name="Wortman J."/>
            <person name="Nusbaum C."/>
            <person name="Birren B."/>
        </authorList>
    </citation>
    <scope>NUCLEOTIDE SEQUENCE [LARGE SCALE GENOMIC DNA]</scope>
    <source>
        <strain evidence="3 4">ATCC 29453</strain>
    </source>
</reference>
<dbReference type="PANTHER" id="PTHR30203">
    <property type="entry name" value="OUTER MEMBRANE CATION EFFLUX PROTEIN"/>
    <property type="match status" value="1"/>
</dbReference>
<dbReference type="InterPro" id="IPR010131">
    <property type="entry name" value="MdtP/NodT-like"/>
</dbReference>
<keyword evidence="2" id="KW-0564">Palmitate</keyword>